<keyword evidence="2 6" id="KW-0689">Ribosomal protein</keyword>
<evidence type="ECO:0000256" key="5">
    <source>
        <dbReference type="ARBA" id="ARBA00035462"/>
    </source>
</evidence>
<dbReference type="PANTHER" id="PTHR10746:SF6">
    <property type="entry name" value="LARGE RIBOSOMAL SUBUNIT PROTEIN UL4M"/>
    <property type="match status" value="1"/>
</dbReference>
<gene>
    <name evidence="6" type="primary">rplD</name>
    <name evidence="6" type="ORF">KS4_14210</name>
</gene>
<dbReference type="SUPFAM" id="SSF52166">
    <property type="entry name" value="Ribosomal protein L4"/>
    <property type="match status" value="1"/>
</dbReference>
<dbReference type="AlphaFoldDB" id="A0A517YT09"/>
<dbReference type="EMBL" id="CP036425">
    <property type="protein sequence ID" value="QDU33375.1"/>
    <property type="molecule type" value="Genomic_DNA"/>
</dbReference>
<dbReference type="Proteomes" id="UP000317369">
    <property type="component" value="Chromosome"/>
</dbReference>
<dbReference type="GO" id="GO:1990904">
    <property type="term" value="C:ribonucleoprotein complex"/>
    <property type="evidence" value="ECO:0007669"/>
    <property type="project" value="UniProtKB-KW"/>
</dbReference>
<dbReference type="InterPro" id="IPR002136">
    <property type="entry name" value="Ribosomal_uL4"/>
</dbReference>
<evidence type="ECO:0000256" key="1">
    <source>
        <dbReference type="ARBA" id="ARBA00010528"/>
    </source>
</evidence>
<dbReference type="GO" id="GO:0006412">
    <property type="term" value="P:translation"/>
    <property type="evidence" value="ECO:0007669"/>
    <property type="project" value="InterPro"/>
</dbReference>
<accession>A0A517YT09</accession>
<reference evidence="6 7" key="1">
    <citation type="submission" date="2019-02" db="EMBL/GenBank/DDBJ databases">
        <title>Deep-cultivation of Planctomycetes and their phenomic and genomic characterization uncovers novel biology.</title>
        <authorList>
            <person name="Wiegand S."/>
            <person name="Jogler M."/>
            <person name="Boedeker C."/>
            <person name="Pinto D."/>
            <person name="Vollmers J."/>
            <person name="Rivas-Marin E."/>
            <person name="Kohn T."/>
            <person name="Peeters S.H."/>
            <person name="Heuer A."/>
            <person name="Rast P."/>
            <person name="Oberbeckmann S."/>
            <person name="Bunk B."/>
            <person name="Jeske O."/>
            <person name="Meyerdierks A."/>
            <person name="Storesund J.E."/>
            <person name="Kallscheuer N."/>
            <person name="Luecker S."/>
            <person name="Lage O.M."/>
            <person name="Pohl T."/>
            <person name="Merkel B.J."/>
            <person name="Hornburger P."/>
            <person name="Mueller R.-W."/>
            <person name="Bruemmer F."/>
            <person name="Labrenz M."/>
            <person name="Spormann A.M."/>
            <person name="Op den Camp H."/>
            <person name="Overmann J."/>
            <person name="Amann R."/>
            <person name="Jetten M.S.M."/>
            <person name="Mascher T."/>
            <person name="Medema M.H."/>
            <person name="Devos D.P."/>
            <person name="Kaster A.-K."/>
            <person name="Ovreas L."/>
            <person name="Rohde M."/>
            <person name="Galperin M.Y."/>
            <person name="Jogler C."/>
        </authorList>
    </citation>
    <scope>NUCLEOTIDE SEQUENCE [LARGE SCALE GENOMIC DNA]</scope>
    <source>
        <strain evidence="6 7">KS4</strain>
    </source>
</reference>
<proteinExistence type="inferred from homology"/>
<dbReference type="Gene3D" id="3.40.1370.10">
    <property type="match status" value="1"/>
</dbReference>
<protein>
    <recommendedName>
        <fullName evidence="4">Large ribosomal subunit protein uL4</fullName>
    </recommendedName>
    <alternativeName>
        <fullName evidence="5">50S ribosomal protein L4</fullName>
    </alternativeName>
</protein>
<evidence type="ECO:0000256" key="2">
    <source>
        <dbReference type="ARBA" id="ARBA00022980"/>
    </source>
</evidence>
<dbReference type="Pfam" id="PF00573">
    <property type="entry name" value="Ribosomal_L4"/>
    <property type="match status" value="1"/>
</dbReference>
<dbReference type="KEGG" id="pcor:KS4_14210"/>
<dbReference type="InterPro" id="IPR023574">
    <property type="entry name" value="Ribosomal_uL4_dom_sf"/>
</dbReference>
<keyword evidence="3" id="KW-0687">Ribonucleoprotein</keyword>
<dbReference type="InterPro" id="IPR013005">
    <property type="entry name" value="Ribosomal_uL4-like"/>
</dbReference>
<evidence type="ECO:0000313" key="7">
    <source>
        <dbReference type="Proteomes" id="UP000317369"/>
    </source>
</evidence>
<comment type="similarity">
    <text evidence="1">Belongs to the universal ribosomal protein uL4 family.</text>
</comment>
<dbReference type="GO" id="GO:0003735">
    <property type="term" value="F:structural constituent of ribosome"/>
    <property type="evidence" value="ECO:0007669"/>
    <property type="project" value="InterPro"/>
</dbReference>
<sequence>MIQIPVHNISGEQVGSVDIDEAILGGEVRDVLLKQAYVRYHANRRLGIARTKNRADTAYSTRKLYKQKGTGNARRGSAGTNIMRHGGQAFAKRPKSWRQKMPTKMRRLANRNAILAKAVDSEIKLVEGLNFDKPSTSQFNSLLAALKINRTCLVALADTRSNEARSAKNLENVDTIQVDHLNVFDLLNHRYLLADKDAFEAFIAKVSAQAKANEEAA</sequence>
<evidence type="ECO:0000313" key="6">
    <source>
        <dbReference type="EMBL" id="QDU33375.1"/>
    </source>
</evidence>
<dbReference type="RefSeq" id="WP_145076363.1">
    <property type="nucleotide sequence ID" value="NZ_CP036425.1"/>
</dbReference>
<evidence type="ECO:0000256" key="3">
    <source>
        <dbReference type="ARBA" id="ARBA00023274"/>
    </source>
</evidence>
<dbReference type="NCBIfam" id="TIGR03953">
    <property type="entry name" value="rplD_bact"/>
    <property type="match status" value="1"/>
</dbReference>
<dbReference type="PANTHER" id="PTHR10746">
    <property type="entry name" value="50S RIBOSOMAL PROTEIN L4"/>
    <property type="match status" value="1"/>
</dbReference>
<dbReference type="OrthoDB" id="9803201at2"/>
<dbReference type="GO" id="GO:0005840">
    <property type="term" value="C:ribosome"/>
    <property type="evidence" value="ECO:0007669"/>
    <property type="project" value="UniProtKB-KW"/>
</dbReference>
<organism evidence="6 7">
    <name type="scientific">Poriferisphaera corsica</name>
    <dbReference type="NCBI Taxonomy" id="2528020"/>
    <lineage>
        <taxon>Bacteria</taxon>
        <taxon>Pseudomonadati</taxon>
        <taxon>Planctomycetota</taxon>
        <taxon>Phycisphaerae</taxon>
        <taxon>Phycisphaerales</taxon>
        <taxon>Phycisphaeraceae</taxon>
        <taxon>Poriferisphaera</taxon>
    </lineage>
</organism>
<name>A0A517YT09_9BACT</name>
<keyword evidence="7" id="KW-1185">Reference proteome</keyword>
<evidence type="ECO:0000256" key="4">
    <source>
        <dbReference type="ARBA" id="ARBA00035244"/>
    </source>
</evidence>